<evidence type="ECO:0000313" key="2">
    <source>
        <dbReference type="EMBL" id="MDK9580346.1"/>
    </source>
</evidence>
<evidence type="ECO:0000256" key="1">
    <source>
        <dbReference type="SAM" id="SignalP"/>
    </source>
</evidence>
<sequence length="598" mass="67478">MKLKVMASLVMLSSIIAYSETISEIQGTTHTSPYNNKEVTKVKGVVTAIVGKGFYMQSLKADNNQTTSEGIYVETKGELPNKGDYVSVDGLVKEIQFGRPNPSDLTVTSIQASNLQLISKNHKVKATVIDPHKIPKKVYIGKFNEKLNIKKNAMDYYESLESMLVKVNKPMVTGVSEDHGEISVVPEYGKYVTNKTNNGGIRYTYDNEQTQRVLVQDKLFKITEGPRYDGKYKDPSFTPNPGDIFTAPIEGILTYNYSNYKLINTNELPKLKDMGFKRDKNKFNYDKNKLNVVSYNIENFTIADGGEKRVEILAKQVRDYLKTPDIIGLAEVGDDDGGNVKDRTVVSSEKTLTAIVNEIKKVTGVEYKYMVINPEDGKDGGWPEMHIRNAILYRTDKLEAPYINQGNAIVDTDIQNGKLTYNPGRLGNGKDFFKDVRKSLVAHLQLKDSKKDVFVVVNHLKSKRFDDKIYSKNQPVKRASENLRIPEGEYVGAFLKKINEQKPNAIILSMGDMNDFEFSPTLKAMKTDVMVSAVEQLPKNQRHTYIYQGNAQVLDNLLVNKKYAKKMKVDILNINSESTKAQGYFSDHDPIFIQIDVK</sequence>
<dbReference type="RefSeq" id="WP_285152702.1">
    <property type="nucleotide sequence ID" value="NZ_JASSPP010000002.1"/>
</dbReference>
<dbReference type="SUPFAM" id="SSF56219">
    <property type="entry name" value="DNase I-like"/>
    <property type="match status" value="1"/>
</dbReference>
<dbReference type="Proteomes" id="UP001225134">
    <property type="component" value="Unassembled WGS sequence"/>
</dbReference>
<feature type="signal peptide" evidence="1">
    <location>
        <begin position="1"/>
        <end position="19"/>
    </location>
</feature>
<protein>
    <submittedName>
        <fullName evidence="2">Cell surface protein</fullName>
    </submittedName>
</protein>
<dbReference type="InterPro" id="IPR036691">
    <property type="entry name" value="Endo/exonu/phosph_ase_sf"/>
</dbReference>
<keyword evidence="3" id="KW-1185">Reference proteome</keyword>
<organism evidence="2 3">
    <name type="scientific">Sneathia sanguinegens</name>
    <dbReference type="NCBI Taxonomy" id="40543"/>
    <lineage>
        <taxon>Bacteria</taxon>
        <taxon>Fusobacteriati</taxon>
        <taxon>Fusobacteriota</taxon>
        <taxon>Fusobacteriia</taxon>
        <taxon>Fusobacteriales</taxon>
        <taxon>Leptotrichiaceae</taxon>
        <taxon>Sneathia</taxon>
    </lineage>
</organism>
<dbReference type="Gene3D" id="3.60.10.10">
    <property type="entry name" value="Endonuclease/exonuclease/phosphatase"/>
    <property type="match status" value="1"/>
</dbReference>
<proteinExistence type="predicted"/>
<dbReference type="PANTHER" id="PTHR42834:SF1">
    <property type="entry name" value="ENDONUCLEASE_EXONUCLEASE_PHOSPHATASE FAMILY PROTEIN (AFU_ORTHOLOGUE AFUA_3G09210)"/>
    <property type="match status" value="1"/>
</dbReference>
<keyword evidence="1" id="KW-0732">Signal</keyword>
<accession>A0ABT7HL16</accession>
<dbReference type="PANTHER" id="PTHR42834">
    <property type="entry name" value="ENDONUCLEASE/EXONUCLEASE/PHOSPHATASE FAMILY PROTEIN (AFU_ORTHOLOGUE AFUA_3G09210)"/>
    <property type="match status" value="1"/>
</dbReference>
<name>A0ABT7HL16_9FUSO</name>
<dbReference type="EMBL" id="JASSPP010000002">
    <property type="protein sequence ID" value="MDK9580346.1"/>
    <property type="molecule type" value="Genomic_DNA"/>
</dbReference>
<reference evidence="2 3" key="1">
    <citation type="submission" date="2023-06" db="EMBL/GenBank/DDBJ databases">
        <title>Antibody response to the Sneathia vaginalis cytopathogenic toxin A during pregnancy.</title>
        <authorList>
            <person name="Mccoy Z.T."/>
            <person name="Serrano M.G."/>
            <person name="Spaine K."/>
            <person name="Edwards D.J."/>
            <person name="Buck G.A."/>
            <person name="Jefferson K."/>
        </authorList>
    </citation>
    <scope>NUCLEOTIDE SEQUENCE [LARGE SCALE GENOMIC DNA]</scope>
    <source>
        <strain evidence="2 3">CCUG 42621</strain>
    </source>
</reference>
<evidence type="ECO:0000313" key="3">
    <source>
        <dbReference type="Proteomes" id="UP001225134"/>
    </source>
</evidence>
<dbReference type="CDD" id="cd04486">
    <property type="entry name" value="YhcR_OBF_like"/>
    <property type="match status" value="1"/>
</dbReference>
<gene>
    <name evidence="2" type="ORF">QQA45_02270</name>
</gene>
<feature type="chain" id="PRO_5047531641" evidence="1">
    <location>
        <begin position="20"/>
        <end position="598"/>
    </location>
</feature>
<comment type="caution">
    <text evidence="2">The sequence shown here is derived from an EMBL/GenBank/DDBJ whole genome shotgun (WGS) entry which is preliminary data.</text>
</comment>